<reference evidence="2" key="1">
    <citation type="submission" date="2025-08" db="UniProtKB">
        <authorList>
            <consortium name="Ensembl"/>
        </authorList>
    </citation>
    <scope>IDENTIFICATION</scope>
</reference>
<reference evidence="2" key="2">
    <citation type="submission" date="2025-09" db="UniProtKB">
        <authorList>
            <consortium name="Ensembl"/>
        </authorList>
    </citation>
    <scope>IDENTIFICATION</scope>
</reference>
<dbReference type="OrthoDB" id="7442607at2759"/>
<evidence type="ECO:0000259" key="1">
    <source>
        <dbReference type="Pfam" id="PF20627"/>
    </source>
</evidence>
<proteinExistence type="predicted"/>
<evidence type="ECO:0000313" key="3">
    <source>
        <dbReference type="Proteomes" id="UP000694569"/>
    </source>
</evidence>
<keyword evidence="3" id="KW-1185">Reference proteome</keyword>
<organism evidence="2 3">
    <name type="scientific">Leptobrachium leishanense</name>
    <name type="common">Leishan spiny toad</name>
    <dbReference type="NCBI Taxonomy" id="445787"/>
    <lineage>
        <taxon>Eukaryota</taxon>
        <taxon>Metazoa</taxon>
        <taxon>Chordata</taxon>
        <taxon>Craniata</taxon>
        <taxon>Vertebrata</taxon>
        <taxon>Euteleostomi</taxon>
        <taxon>Amphibia</taxon>
        <taxon>Batrachia</taxon>
        <taxon>Anura</taxon>
        <taxon>Pelobatoidea</taxon>
        <taxon>Megophryidae</taxon>
        <taxon>Leptobrachium</taxon>
    </lineage>
</organism>
<sequence length="129" mass="14074">MAPGAFSAMGMGHLLASMRQEDWIMELSLLYSGATGAATPFPFHLSQHMLASQGIPMPAFGGLFPYPYTYMAAAAAAAPAMQSTSPKPSIRKLQAWQQPGVQPCPRDHCPQEVSLELSLSQEQQERFYQ</sequence>
<dbReference type="AlphaFoldDB" id="A0A8C5M7I9"/>
<dbReference type="Pfam" id="PF20627">
    <property type="entry name" value="TBX2-3_RD"/>
    <property type="match status" value="1"/>
</dbReference>
<dbReference type="InterPro" id="IPR048387">
    <property type="entry name" value="TBX2_3_RD"/>
</dbReference>
<dbReference type="GeneTree" id="ENSGT00940000158439"/>
<accession>A0A8C5M7I9</accession>
<evidence type="ECO:0000313" key="2">
    <source>
        <dbReference type="Ensembl" id="ENSLLEP00000010581.1"/>
    </source>
</evidence>
<protein>
    <recommendedName>
        <fullName evidence="1">T-box transcription factor 2/3 repressor domain-containing protein</fullName>
    </recommendedName>
</protein>
<name>A0A8C5M7I9_9ANUR</name>
<dbReference type="Proteomes" id="UP000694569">
    <property type="component" value="Unplaced"/>
</dbReference>
<dbReference type="Ensembl" id="ENSLLET00000010993.1">
    <property type="protein sequence ID" value="ENSLLEP00000010581.1"/>
    <property type="gene ID" value="ENSLLEG00000006747.1"/>
</dbReference>
<feature type="domain" description="T-box transcription factor 2/3 repressor" evidence="1">
    <location>
        <begin position="32"/>
        <end position="92"/>
    </location>
</feature>